<gene>
    <name evidence="8" type="ORF">QYM36_006577</name>
</gene>
<keyword evidence="4" id="KW-0072">Autophagy</keyword>
<keyword evidence="5" id="KW-0395">Inflammatory response</keyword>
<dbReference type="GO" id="GO:0043130">
    <property type="term" value="F:ubiquitin binding"/>
    <property type="evidence" value="ECO:0007669"/>
    <property type="project" value="InterPro"/>
</dbReference>
<dbReference type="GO" id="GO:0006511">
    <property type="term" value="P:ubiquitin-dependent protein catabolic process"/>
    <property type="evidence" value="ECO:0007669"/>
    <property type="project" value="TreeGrafter"/>
</dbReference>
<evidence type="ECO:0000313" key="8">
    <source>
        <dbReference type="EMBL" id="KAK2717821.1"/>
    </source>
</evidence>
<keyword evidence="2" id="KW-0399">Innate immunity</keyword>
<dbReference type="GO" id="GO:0045087">
    <property type="term" value="P:innate immune response"/>
    <property type="evidence" value="ECO:0007669"/>
    <property type="project" value="UniProtKB-KW"/>
</dbReference>
<feature type="domain" description="C2" evidence="6">
    <location>
        <begin position="32"/>
        <end position="150"/>
    </location>
</feature>
<sequence length="286" mass="31311">MLGPLPEDFLRVNGINSNENGHVSQEDQDRAMAMALQRQFWGGSSTSNLAGQLNISVVRANMVKNYGFTRMDPYVRIRVGHTVYETHTDPNGAKSPVWNKTFACYLPVGVDSIYLEIYDECSLTPDELIGWSQITIPANVFTGETVDDWYALNGKQGEGQEGSVNIVFSFARVGTQSMVTQVPIRRGMSPYTSAVPVQQVLMVPGGYPVQEVVVPSPGATAPGLVTLARPPRAASPQFRPMTEEEISEMKDMFPETEIVVIQGVYEACRGNKAATVENLLQMSGQS</sequence>
<dbReference type="GO" id="GO:0031624">
    <property type="term" value="F:ubiquitin conjugating enzyme binding"/>
    <property type="evidence" value="ECO:0007669"/>
    <property type="project" value="TreeGrafter"/>
</dbReference>
<evidence type="ECO:0000259" key="6">
    <source>
        <dbReference type="PROSITE" id="PS50004"/>
    </source>
</evidence>
<dbReference type="Gene3D" id="2.60.40.150">
    <property type="entry name" value="C2 domain"/>
    <property type="match status" value="1"/>
</dbReference>
<dbReference type="InterPro" id="IPR000008">
    <property type="entry name" value="C2_dom"/>
</dbReference>
<dbReference type="Pfam" id="PF02845">
    <property type="entry name" value="CUE"/>
    <property type="match status" value="1"/>
</dbReference>
<dbReference type="PROSITE" id="PS51140">
    <property type="entry name" value="CUE"/>
    <property type="match status" value="1"/>
</dbReference>
<organism evidence="8 9">
    <name type="scientific">Artemia franciscana</name>
    <name type="common">Brine shrimp</name>
    <name type="synonym">Artemia sanfranciscana</name>
    <dbReference type="NCBI Taxonomy" id="6661"/>
    <lineage>
        <taxon>Eukaryota</taxon>
        <taxon>Metazoa</taxon>
        <taxon>Ecdysozoa</taxon>
        <taxon>Arthropoda</taxon>
        <taxon>Crustacea</taxon>
        <taxon>Branchiopoda</taxon>
        <taxon>Anostraca</taxon>
        <taxon>Artemiidae</taxon>
        <taxon>Artemia</taxon>
    </lineage>
</organism>
<dbReference type="SMART" id="SM00239">
    <property type="entry name" value="C2"/>
    <property type="match status" value="1"/>
</dbReference>
<dbReference type="SUPFAM" id="SSF46934">
    <property type="entry name" value="UBA-like"/>
    <property type="match status" value="1"/>
</dbReference>
<keyword evidence="9" id="KW-1185">Reference proteome</keyword>
<dbReference type="InterPro" id="IPR035892">
    <property type="entry name" value="C2_domain_sf"/>
</dbReference>
<dbReference type="SMART" id="SM00546">
    <property type="entry name" value="CUE"/>
    <property type="match status" value="1"/>
</dbReference>
<dbReference type="PROSITE" id="PS50004">
    <property type="entry name" value="C2"/>
    <property type="match status" value="1"/>
</dbReference>
<dbReference type="Pfam" id="PF00168">
    <property type="entry name" value="C2"/>
    <property type="match status" value="1"/>
</dbReference>
<evidence type="ECO:0000313" key="9">
    <source>
        <dbReference type="Proteomes" id="UP001187531"/>
    </source>
</evidence>
<proteinExistence type="inferred from homology"/>
<dbReference type="SUPFAM" id="SSF49562">
    <property type="entry name" value="C2 domain (Calcium/lipid-binding domain, CaLB)"/>
    <property type="match status" value="1"/>
</dbReference>
<dbReference type="FunFam" id="2.60.40.150:FF:000214">
    <property type="entry name" value="Toll-interacting protein"/>
    <property type="match status" value="1"/>
</dbReference>
<comment type="similarity">
    <text evidence="1">Belongs to the tollip family.</text>
</comment>
<dbReference type="GO" id="GO:0006914">
    <property type="term" value="P:autophagy"/>
    <property type="evidence" value="ECO:0007669"/>
    <property type="project" value="UniProtKB-KW"/>
</dbReference>
<dbReference type="InterPro" id="IPR009060">
    <property type="entry name" value="UBA-like_sf"/>
</dbReference>
<evidence type="ECO:0000256" key="3">
    <source>
        <dbReference type="ARBA" id="ARBA00022859"/>
    </source>
</evidence>
<protein>
    <recommendedName>
        <fullName evidence="10">Toll-interacting protein</fullName>
    </recommendedName>
</protein>
<evidence type="ECO:0000259" key="7">
    <source>
        <dbReference type="PROSITE" id="PS51140"/>
    </source>
</evidence>
<accession>A0AA88LA10</accession>
<dbReference type="PANTHER" id="PTHR16461:SF5">
    <property type="entry name" value="TOLL-INTERACTING PROTEIN"/>
    <property type="match status" value="1"/>
</dbReference>
<evidence type="ECO:0000256" key="4">
    <source>
        <dbReference type="ARBA" id="ARBA00023006"/>
    </source>
</evidence>
<feature type="domain" description="CUE" evidence="7">
    <location>
        <begin position="241"/>
        <end position="284"/>
    </location>
</feature>
<evidence type="ECO:0000256" key="5">
    <source>
        <dbReference type="ARBA" id="ARBA00023198"/>
    </source>
</evidence>
<evidence type="ECO:0000256" key="1">
    <source>
        <dbReference type="ARBA" id="ARBA00009278"/>
    </source>
</evidence>
<dbReference type="GO" id="GO:0005737">
    <property type="term" value="C:cytoplasm"/>
    <property type="evidence" value="ECO:0007669"/>
    <property type="project" value="TreeGrafter"/>
</dbReference>
<dbReference type="AlphaFoldDB" id="A0AA88LA10"/>
<dbReference type="InterPro" id="IPR037301">
    <property type="entry name" value="Tollip_C2"/>
</dbReference>
<evidence type="ECO:0008006" key="10">
    <source>
        <dbReference type="Google" id="ProtNLM"/>
    </source>
</evidence>
<evidence type="ECO:0000256" key="2">
    <source>
        <dbReference type="ARBA" id="ARBA00022588"/>
    </source>
</evidence>
<dbReference type="Proteomes" id="UP001187531">
    <property type="component" value="Unassembled WGS sequence"/>
</dbReference>
<dbReference type="PANTHER" id="PTHR16461">
    <property type="entry name" value="TOLL-INTERACTING PROTEIN"/>
    <property type="match status" value="1"/>
</dbReference>
<dbReference type="CDD" id="cd04016">
    <property type="entry name" value="C2_Tollip"/>
    <property type="match status" value="1"/>
</dbReference>
<comment type="caution">
    <text evidence="8">The sequence shown here is derived from an EMBL/GenBank/DDBJ whole genome shotgun (WGS) entry which is preliminary data.</text>
</comment>
<reference evidence="8" key="1">
    <citation type="submission" date="2023-07" db="EMBL/GenBank/DDBJ databases">
        <title>Chromosome-level genome assembly of Artemia franciscana.</title>
        <authorList>
            <person name="Jo E."/>
        </authorList>
    </citation>
    <scope>NUCLEOTIDE SEQUENCE</scope>
    <source>
        <tissue evidence="8">Whole body</tissue>
    </source>
</reference>
<dbReference type="InterPro" id="IPR003892">
    <property type="entry name" value="CUE"/>
</dbReference>
<keyword evidence="3" id="KW-0391">Immunity</keyword>
<dbReference type="EMBL" id="JAVRJZ010000010">
    <property type="protein sequence ID" value="KAK2717821.1"/>
    <property type="molecule type" value="Genomic_DNA"/>
</dbReference>
<name>A0AA88LA10_ARTSF</name>
<dbReference type="Gene3D" id="1.10.8.10">
    <property type="entry name" value="DNA helicase RuvA subunit, C-terminal domain"/>
    <property type="match status" value="1"/>
</dbReference>